<evidence type="ECO:0000256" key="1">
    <source>
        <dbReference type="SAM" id="Phobius"/>
    </source>
</evidence>
<dbReference type="InterPro" id="IPR005182">
    <property type="entry name" value="YdbS-like_PH"/>
</dbReference>
<name>A0A923RH48_9FIRM</name>
<dbReference type="Pfam" id="PF03703">
    <property type="entry name" value="bPH_2"/>
    <property type="match status" value="1"/>
</dbReference>
<comment type="caution">
    <text evidence="3">The sequence shown here is derived from an EMBL/GenBank/DDBJ whole genome shotgun (WGS) entry which is preliminary data.</text>
</comment>
<evidence type="ECO:0000313" key="3">
    <source>
        <dbReference type="EMBL" id="MBC5582303.1"/>
    </source>
</evidence>
<keyword evidence="1" id="KW-0812">Transmembrane</keyword>
<sequence length="139" mass="14941">MNYTVTRKGALLPALWLTALSAAVGLFVWLFFSFAAGAIAFLLLAALSFALPFLHRLHYQVRVIPGELTADRGFFVRVLRRLPLRCVTGVVCLSTPLGRLLDASVVVVYTSGTALLLIGLSLADAERLRLALTVGGDPS</sequence>
<protein>
    <submittedName>
        <fullName evidence="3">PH domain-containing protein</fullName>
    </submittedName>
</protein>
<evidence type="ECO:0000313" key="4">
    <source>
        <dbReference type="Proteomes" id="UP000659630"/>
    </source>
</evidence>
<keyword evidence="1" id="KW-1133">Transmembrane helix</keyword>
<feature type="transmembrane region" description="Helical" evidence="1">
    <location>
        <begin position="31"/>
        <end position="54"/>
    </location>
</feature>
<accession>A0A923RH48</accession>
<proteinExistence type="predicted"/>
<keyword evidence="1" id="KW-0472">Membrane</keyword>
<dbReference type="AlphaFoldDB" id="A0A923RH48"/>
<feature type="domain" description="YdbS-like PH" evidence="2">
    <location>
        <begin position="66"/>
        <end position="129"/>
    </location>
</feature>
<organism evidence="3 4">
    <name type="scientific">Anaerofilum hominis</name>
    <dbReference type="NCBI Taxonomy" id="2763016"/>
    <lineage>
        <taxon>Bacteria</taxon>
        <taxon>Bacillati</taxon>
        <taxon>Bacillota</taxon>
        <taxon>Clostridia</taxon>
        <taxon>Eubacteriales</taxon>
        <taxon>Oscillospiraceae</taxon>
        <taxon>Anaerofilum</taxon>
    </lineage>
</organism>
<dbReference type="EMBL" id="JACONZ010000005">
    <property type="protein sequence ID" value="MBC5582303.1"/>
    <property type="molecule type" value="Genomic_DNA"/>
</dbReference>
<gene>
    <name evidence="3" type="ORF">H8S23_12380</name>
</gene>
<dbReference type="RefSeq" id="WP_186888667.1">
    <property type="nucleotide sequence ID" value="NZ_JACONZ010000005.1"/>
</dbReference>
<keyword evidence="4" id="KW-1185">Reference proteome</keyword>
<evidence type="ECO:0000259" key="2">
    <source>
        <dbReference type="Pfam" id="PF03703"/>
    </source>
</evidence>
<reference evidence="3" key="1">
    <citation type="submission" date="2020-08" db="EMBL/GenBank/DDBJ databases">
        <title>Genome public.</title>
        <authorList>
            <person name="Liu C."/>
            <person name="Sun Q."/>
        </authorList>
    </citation>
    <scope>NUCLEOTIDE SEQUENCE</scope>
    <source>
        <strain evidence="3">BX8</strain>
    </source>
</reference>
<dbReference type="Proteomes" id="UP000659630">
    <property type="component" value="Unassembled WGS sequence"/>
</dbReference>